<proteinExistence type="predicted"/>
<name>A0ABR7U127_9BRAD</name>
<dbReference type="RefSeq" id="WP_188098768.1">
    <property type="nucleotide sequence ID" value="NZ_JAANIH010000011.1"/>
</dbReference>
<evidence type="ECO:0000313" key="1">
    <source>
        <dbReference type="EMBL" id="MBC9977719.1"/>
    </source>
</evidence>
<dbReference type="Proteomes" id="UP000639516">
    <property type="component" value="Unassembled WGS sequence"/>
</dbReference>
<protein>
    <submittedName>
        <fullName evidence="1">Uncharacterized protein</fullName>
    </submittedName>
</protein>
<evidence type="ECO:0000313" key="2">
    <source>
        <dbReference type="Proteomes" id="UP000639516"/>
    </source>
</evidence>
<reference evidence="1 2" key="1">
    <citation type="journal article" date="2020" name="Arch. Microbiol.">
        <title>Bradyrhizobium campsiandrae sp. nov., a nitrogen-fixing bacterial strain isolated from a native leguminous tree from the Amazon adapted to flooded conditions.</title>
        <authorList>
            <person name="Cabral Michel D."/>
            <person name="Martins da Costa E."/>
            <person name="Azarias Guimaraes A."/>
            <person name="Soares de Carvalho T."/>
            <person name="Santos de Castro Caputo P."/>
            <person name="Willems A."/>
            <person name="de Souza Moreira F.M."/>
        </authorList>
    </citation>
    <scope>NUCLEOTIDE SEQUENCE [LARGE SCALE GENOMIC DNA]</scope>
    <source>
        <strain evidence="2">INPA 384B</strain>
    </source>
</reference>
<keyword evidence="2" id="KW-1185">Reference proteome</keyword>
<organism evidence="1 2">
    <name type="scientific">Bradyrhizobium campsiandrae</name>
    <dbReference type="NCBI Taxonomy" id="1729892"/>
    <lineage>
        <taxon>Bacteria</taxon>
        <taxon>Pseudomonadati</taxon>
        <taxon>Pseudomonadota</taxon>
        <taxon>Alphaproteobacteria</taxon>
        <taxon>Hyphomicrobiales</taxon>
        <taxon>Nitrobacteraceae</taxon>
        <taxon>Bradyrhizobium</taxon>
    </lineage>
</organism>
<dbReference type="EMBL" id="JAATTO010000006">
    <property type="protein sequence ID" value="MBC9977719.1"/>
    <property type="molecule type" value="Genomic_DNA"/>
</dbReference>
<sequence length="167" mass="18546">MPTEMGEYLVGAYLKLVLGCSVVDYNARPQGGGLPGLGELDVIGFDFANRKVYLCEVTTHLDGLLIGGGGEATIAKLADKHARQKLYAERHLHLPDFNARFMFWSPVVRPGLVAPLRGIGFELFVNRVYRDAIDELRVFASSSTSDANNPAFRLLQILEHMREPTRE</sequence>
<accession>A0ABR7U127</accession>
<comment type="caution">
    <text evidence="1">The sequence shown here is derived from an EMBL/GenBank/DDBJ whole genome shotgun (WGS) entry which is preliminary data.</text>
</comment>
<gene>
    <name evidence="1" type="ORF">HA482_05735</name>
</gene>